<proteinExistence type="predicted"/>
<dbReference type="OrthoDB" id="5148566at2"/>
<evidence type="ECO:0000313" key="2">
    <source>
        <dbReference type="Proteomes" id="UP000219514"/>
    </source>
</evidence>
<evidence type="ECO:0000313" key="1">
    <source>
        <dbReference type="EMBL" id="SNX96506.1"/>
    </source>
</evidence>
<dbReference type="PANTHER" id="PTHR38733">
    <property type="entry name" value="PROTEIN MCRC"/>
    <property type="match status" value="1"/>
</dbReference>
<sequence>MRPPLVLTEYIPSDPVALSVAERDALRGLVPGLTIEPIPGSTDTYTLTGGSSVGVVRVGELTVELRPKIGIAPVLFLLSYALDAKAWREPPAELVRDANLAEAIVPLFVRAAQAALRPGLLHGYRPQDDTLVTVRGRVRMAEQMRARTGLPMPVEVRYDEFTPDILENRLLRTAVDVLGRLRLRHRAPRIALARLRQQFNGIGGLVVDRRDVPEPTWTRLNERYRPAVALARLILSGAGLEGRAGGQDASALVVDMNTVFERFIRVALREALQLDAKAFPAAGCGHRIHLDVGRSIPLEPDLSWWIAGRCVFAGDCKYKRTTGTVPNADVYQMLAYLTALRLPEGLLIYAAGENAPPDLRIEHVDKRIHVRIIDVAQPPAVVIANVRTLSALVHGMAHSRPSSVSPGA</sequence>
<dbReference type="EMBL" id="OBDO01000004">
    <property type="protein sequence ID" value="SNX96506.1"/>
    <property type="molecule type" value="Genomic_DNA"/>
</dbReference>
<organism evidence="1 2">
    <name type="scientific">Geodermatophilus sabuli</name>
    <dbReference type="NCBI Taxonomy" id="1564158"/>
    <lineage>
        <taxon>Bacteria</taxon>
        <taxon>Bacillati</taxon>
        <taxon>Actinomycetota</taxon>
        <taxon>Actinomycetes</taxon>
        <taxon>Geodermatophilales</taxon>
        <taxon>Geodermatophilaceae</taxon>
        <taxon>Geodermatophilus</taxon>
    </lineage>
</organism>
<name>A0A285EEL0_9ACTN</name>
<gene>
    <name evidence="1" type="ORF">SAMN06893097_104221</name>
</gene>
<dbReference type="Proteomes" id="UP000219514">
    <property type="component" value="Unassembled WGS sequence"/>
</dbReference>
<protein>
    <submittedName>
        <fullName evidence="1">5-methylcytosine-specific restriction enzyme subunit McrC</fullName>
    </submittedName>
</protein>
<keyword evidence="2" id="KW-1185">Reference proteome</keyword>
<dbReference type="AlphaFoldDB" id="A0A285EEL0"/>
<dbReference type="InterPro" id="IPR019292">
    <property type="entry name" value="McrC"/>
</dbReference>
<accession>A0A285EEL0</accession>
<dbReference type="Pfam" id="PF10117">
    <property type="entry name" value="McrBC"/>
    <property type="match status" value="1"/>
</dbReference>
<reference evidence="1 2" key="1">
    <citation type="submission" date="2017-09" db="EMBL/GenBank/DDBJ databases">
        <authorList>
            <person name="Ehlers B."/>
            <person name="Leendertz F.H."/>
        </authorList>
    </citation>
    <scope>NUCLEOTIDE SEQUENCE [LARGE SCALE GENOMIC DNA]</scope>
    <source>
        <strain evidence="1 2">DSM 46844</strain>
    </source>
</reference>
<dbReference type="PANTHER" id="PTHR38733:SF1">
    <property type="entry name" value="TYPE IV METHYL-DIRECTED RESTRICTION ENZYME ECOKMCRBC"/>
    <property type="match status" value="1"/>
</dbReference>